<gene>
    <name evidence="15" type="ordered locus">MAP_2005</name>
</gene>
<dbReference type="Pfam" id="PF00781">
    <property type="entry name" value="DAGK_cat"/>
    <property type="match status" value="1"/>
</dbReference>
<dbReference type="Gene3D" id="2.60.200.40">
    <property type="match status" value="1"/>
</dbReference>
<keyword evidence="8" id="KW-0067">ATP-binding</keyword>
<feature type="region of interest" description="Disordered" evidence="13">
    <location>
        <begin position="426"/>
        <end position="451"/>
    </location>
</feature>
<evidence type="ECO:0000256" key="10">
    <source>
        <dbReference type="ARBA" id="ARBA00023098"/>
    </source>
</evidence>
<dbReference type="InterPro" id="IPR050187">
    <property type="entry name" value="Lipid_Phosphate_FormReg"/>
</dbReference>
<dbReference type="GO" id="GO:0005886">
    <property type="term" value="C:plasma membrane"/>
    <property type="evidence" value="ECO:0007669"/>
    <property type="project" value="TreeGrafter"/>
</dbReference>
<keyword evidence="7" id="KW-0418">Kinase</keyword>
<sequence length="526" mass="55959">MTSPAARLRRYEIGKVIALTNPVSGHGAAVAAAQRAIARLHRRGVEVVEIIGDDAQDARHLVGAALDKGADAVMVTGGDGVFSNALQVLAGTDIPAGIVPAGTGNDHAREFGIPTKDPEAAADIIVDGWAETVDLGRIRADNGFDKWFGTVAATGFDSLVTDRANRMRWPHGRLRYYVAMLAELSQLRLLPFRLVLDGAQEIDAEITLAAFGNTRSYGGGMRICPAADHADGLLDITMVHEASRAKLVRLFPTVMTGTHVELEQVSTVRAKSIHVECPGINVYADGDFACPLPAEISAGSGRAADPAGRSLTHAPAQPGHLAGVAAVAECLERLVPGRPQHGIQLGGQRVGALGHHRAQPHLPDHDVAVGAHRPAPQTQLRGVAEAVAVDSGAGVLGDLEPQHGPGAQRVGQLGAGAHRTDPVGDRAQLSGHRRLGRPGQVGLGPQGRRQRPLDMRAHRRRRGVHVHHASRHVGELVRRSHFLLLRFHEGRLPQRPVDPASRAACANLRFFLCRACLLCPVIPMLR</sequence>
<evidence type="ECO:0000313" key="16">
    <source>
        <dbReference type="Proteomes" id="UP000000580"/>
    </source>
</evidence>
<dbReference type="InterPro" id="IPR005218">
    <property type="entry name" value="Diacylglycerol/lipid_kinase"/>
</dbReference>
<dbReference type="EMBL" id="AE016958">
    <property type="protein sequence ID" value="AAS04322.1"/>
    <property type="molecule type" value="Genomic_DNA"/>
</dbReference>
<comment type="cofactor">
    <cofactor evidence="1">
        <name>Mg(2+)</name>
        <dbReference type="ChEBI" id="CHEBI:18420"/>
    </cofactor>
</comment>
<evidence type="ECO:0000256" key="13">
    <source>
        <dbReference type="SAM" id="MobiDB-lite"/>
    </source>
</evidence>
<evidence type="ECO:0000256" key="12">
    <source>
        <dbReference type="ARBA" id="ARBA00023264"/>
    </source>
</evidence>
<evidence type="ECO:0000256" key="7">
    <source>
        <dbReference type="ARBA" id="ARBA00022777"/>
    </source>
</evidence>
<keyword evidence="9" id="KW-0460">Magnesium</keyword>
<dbReference type="Gene3D" id="3.40.50.10330">
    <property type="entry name" value="Probable inorganic polyphosphate/atp-NAD kinase, domain 1"/>
    <property type="match status" value="1"/>
</dbReference>
<dbReference type="GO" id="GO:0004143">
    <property type="term" value="F:ATP-dependent diacylglycerol kinase activity"/>
    <property type="evidence" value="ECO:0007669"/>
    <property type="project" value="TreeGrafter"/>
</dbReference>
<dbReference type="NCBIfam" id="NF008882">
    <property type="entry name" value="PRK11914.1"/>
    <property type="match status" value="1"/>
</dbReference>
<feature type="domain" description="DAGKc" evidence="14">
    <location>
        <begin position="11"/>
        <end position="142"/>
    </location>
</feature>
<name>Q73YF1_MYCPA</name>
<keyword evidence="10" id="KW-0443">Lipid metabolism</keyword>
<dbReference type="InterPro" id="IPR017438">
    <property type="entry name" value="ATP-NAD_kinase_N"/>
</dbReference>
<dbReference type="eggNOG" id="COG1597">
    <property type="taxonomic scope" value="Bacteria"/>
</dbReference>
<evidence type="ECO:0000256" key="8">
    <source>
        <dbReference type="ARBA" id="ARBA00022840"/>
    </source>
</evidence>
<evidence type="ECO:0000256" key="2">
    <source>
        <dbReference type="ARBA" id="ARBA00005983"/>
    </source>
</evidence>
<dbReference type="NCBIfam" id="TIGR00147">
    <property type="entry name" value="YegS/Rv2252/BmrU family lipid kinase"/>
    <property type="match status" value="1"/>
</dbReference>
<comment type="similarity">
    <text evidence="2">Belongs to the diacylglycerol/lipid kinase family.</text>
</comment>
<dbReference type="PANTHER" id="PTHR12358:SF106">
    <property type="entry name" value="LIPID KINASE YEGS"/>
    <property type="match status" value="1"/>
</dbReference>
<evidence type="ECO:0000313" key="15">
    <source>
        <dbReference type="EMBL" id="AAS04322.1"/>
    </source>
</evidence>
<protein>
    <recommendedName>
        <fullName evidence="14">DAGKc domain-containing protein</fullName>
    </recommendedName>
</protein>
<evidence type="ECO:0000256" key="1">
    <source>
        <dbReference type="ARBA" id="ARBA00001946"/>
    </source>
</evidence>
<dbReference type="SMART" id="SM00046">
    <property type="entry name" value="DAGKc"/>
    <property type="match status" value="1"/>
</dbReference>
<evidence type="ECO:0000256" key="5">
    <source>
        <dbReference type="ARBA" id="ARBA00022723"/>
    </source>
</evidence>
<dbReference type="KEGG" id="mpa:MAP_2005"/>
<dbReference type="HOGENOM" id="CLU_517600_0_0_11"/>
<dbReference type="Pfam" id="PF19279">
    <property type="entry name" value="YegS_C"/>
    <property type="match status" value="1"/>
</dbReference>
<evidence type="ECO:0000256" key="11">
    <source>
        <dbReference type="ARBA" id="ARBA00023209"/>
    </source>
</evidence>
<dbReference type="PROSITE" id="PS50146">
    <property type="entry name" value="DAGK"/>
    <property type="match status" value="1"/>
</dbReference>
<dbReference type="GO" id="GO:0008654">
    <property type="term" value="P:phospholipid biosynthetic process"/>
    <property type="evidence" value="ECO:0007669"/>
    <property type="project" value="UniProtKB-KW"/>
</dbReference>
<reference evidence="15 16" key="1">
    <citation type="journal article" date="2005" name="Proc. Natl. Acad. Sci. U.S.A.">
        <title>The complete genome sequence of Mycobacterium avium subspecies paratuberculosis.</title>
        <authorList>
            <person name="Li L."/>
            <person name="Bannantine J.P."/>
            <person name="Zhang Q."/>
            <person name="Amonsin A."/>
            <person name="May B.J."/>
            <person name="Alt D."/>
            <person name="Banerji N."/>
            <person name="Kanjilal S."/>
            <person name="Kapur V."/>
        </authorList>
    </citation>
    <scope>NUCLEOTIDE SEQUENCE [LARGE SCALE GENOMIC DNA]</scope>
    <source>
        <strain evidence="16">ATCC BAA-968 / K-10</strain>
    </source>
</reference>
<evidence type="ECO:0000259" key="14">
    <source>
        <dbReference type="PROSITE" id="PS50146"/>
    </source>
</evidence>
<organism evidence="15 16">
    <name type="scientific">Mycolicibacterium paratuberculosis (strain ATCC BAA-968 / K-10)</name>
    <name type="common">Mycobacterium paratuberculosis</name>
    <dbReference type="NCBI Taxonomy" id="262316"/>
    <lineage>
        <taxon>Bacteria</taxon>
        <taxon>Bacillati</taxon>
        <taxon>Actinomycetota</taxon>
        <taxon>Actinomycetes</taxon>
        <taxon>Mycobacteriales</taxon>
        <taxon>Mycobacteriaceae</taxon>
        <taxon>Mycobacterium</taxon>
        <taxon>Mycobacterium avium complex (MAC)</taxon>
    </lineage>
</organism>
<evidence type="ECO:0000256" key="4">
    <source>
        <dbReference type="ARBA" id="ARBA00022679"/>
    </source>
</evidence>
<evidence type="ECO:0000256" key="3">
    <source>
        <dbReference type="ARBA" id="ARBA00022516"/>
    </source>
</evidence>
<keyword evidence="4" id="KW-0808">Transferase</keyword>
<dbReference type="InterPro" id="IPR001206">
    <property type="entry name" value="Diacylglycerol_kinase_cat_dom"/>
</dbReference>
<dbReference type="SUPFAM" id="SSF111331">
    <property type="entry name" value="NAD kinase/diacylglycerol kinase-like"/>
    <property type="match status" value="1"/>
</dbReference>
<keyword evidence="6" id="KW-0547">Nucleotide-binding</keyword>
<dbReference type="PANTHER" id="PTHR12358">
    <property type="entry name" value="SPHINGOSINE KINASE"/>
    <property type="match status" value="1"/>
</dbReference>
<dbReference type="GO" id="GO:0046872">
    <property type="term" value="F:metal ion binding"/>
    <property type="evidence" value="ECO:0007669"/>
    <property type="project" value="UniProtKB-KW"/>
</dbReference>
<keyword evidence="11" id="KW-0594">Phospholipid biosynthesis</keyword>
<keyword evidence="5" id="KW-0479">Metal-binding</keyword>
<keyword evidence="16" id="KW-1185">Reference proteome</keyword>
<evidence type="ECO:0000256" key="6">
    <source>
        <dbReference type="ARBA" id="ARBA00022741"/>
    </source>
</evidence>
<dbReference type="InterPro" id="IPR045540">
    <property type="entry name" value="YegS/DAGK_C"/>
</dbReference>
<keyword evidence="12" id="KW-1208">Phospholipid metabolism</keyword>
<proteinExistence type="inferred from homology"/>
<dbReference type="Proteomes" id="UP000000580">
    <property type="component" value="Chromosome"/>
</dbReference>
<keyword evidence="3" id="KW-0444">Lipid biosynthesis</keyword>
<evidence type="ECO:0000256" key="9">
    <source>
        <dbReference type="ARBA" id="ARBA00022842"/>
    </source>
</evidence>
<dbReference type="InterPro" id="IPR016064">
    <property type="entry name" value="NAD/diacylglycerol_kinase_sf"/>
</dbReference>
<dbReference type="STRING" id="262316.MAP_2005"/>
<accession>Q73YF1</accession>
<dbReference type="AlphaFoldDB" id="Q73YF1"/>
<dbReference type="GO" id="GO:0005524">
    <property type="term" value="F:ATP binding"/>
    <property type="evidence" value="ECO:0007669"/>
    <property type="project" value="UniProtKB-KW"/>
</dbReference>